<organism evidence="2 3">
    <name type="scientific">Actinoplanes italicus</name>
    <dbReference type="NCBI Taxonomy" id="113567"/>
    <lineage>
        <taxon>Bacteria</taxon>
        <taxon>Bacillati</taxon>
        <taxon>Actinomycetota</taxon>
        <taxon>Actinomycetes</taxon>
        <taxon>Micromonosporales</taxon>
        <taxon>Micromonosporaceae</taxon>
        <taxon>Actinoplanes</taxon>
    </lineage>
</organism>
<dbReference type="AlphaFoldDB" id="A0A2T0JZ05"/>
<dbReference type="EMBL" id="PVMZ01000023">
    <property type="protein sequence ID" value="PRX14757.1"/>
    <property type="molecule type" value="Genomic_DNA"/>
</dbReference>
<gene>
    <name evidence="2" type="ORF">CLV67_123143</name>
</gene>
<evidence type="ECO:0000313" key="3">
    <source>
        <dbReference type="Proteomes" id="UP000239415"/>
    </source>
</evidence>
<reference evidence="2 3" key="1">
    <citation type="submission" date="2018-03" db="EMBL/GenBank/DDBJ databases">
        <title>Genomic Encyclopedia of Archaeal and Bacterial Type Strains, Phase II (KMG-II): from individual species to whole genera.</title>
        <authorList>
            <person name="Goeker M."/>
        </authorList>
    </citation>
    <scope>NUCLEOTIDE SEQUENCE [LARGE SCALE GENOMIC DNA]</scope>
    <source>
        <strain evidence="2 3">DSM 43146</strain>
    </source>
</reference>
<protein>
    <submittedName>
        <fullName evidence="2">Uncharacterized protein</fullName>
    </submittedName>
</protein>
<evidence type="ECO:0000256" key="1">
    <source>
        <dbReference type="SAM" id="Phobius"/>
    </source>
</evidence>
<proteinExistence type="predicted"/>
<keyword evidence="3" id="KW-1185">Reference proteome</keyword>
<comment type="caution">
    <text evidence="2">The sequence shown here is derived from an EMBL/GenBank/DDBJ whole genome shotgun (WGS) entry which is preliminary data.</text>
</comment>
<keyword evidence="1" id="KW-0812">Transmembrane</keyword>
<evidence type="ECO:0000313" key="2">
    <source>
        <dbReference type="EMBL" id="PRX14757.1"/>
    </source>
</evidence>
<feature type="transmembrane region" description="Helical" evidence="1">
    <location>
        <begin position="27"/>
        <end position="48"/>
    </location>
</feature>
<name>A0A2T0JZ05_9ACTN</name>
<keyword evidence="1" id="KW-1133">Transmembrane helix</keyword>
<dbReference type="Proteomes" id="UP000239415">
    <property type="component" value="Unassembled WGS sequence"/>
</dbReference>
<accession>A0A2T0JZ05</accession>
<sequence length="230" mass="25380">MFALGAGMLALGMRGDASGFWEDRPFLTNVFSSLTAAMFGIPIALAVLQQIAAAQASHAAGVRQRDAATKLLEGMVHQIGNGFPELLSVGELIGLIDALGRMVRSDENRSEYRARTMELLDRWADAFSRPRYDHSIAALVKAGEQLSVIRAVAMENGFSWSGAIPADVTPPLDSAGINDWRRRAFPGPRQGSGWNEDEPRWEGLAEARECARRVQEYHTSIHNAWYLLRR</sequence>
<dbReference type="RefSeq" id="WP_106328528.1">
    <property type="nucleotide sequence ID" value="NZ_BOMO01000138.1"/>
</dbReference>
<keyword evidence="1" id="KW-0472">Membrane</keyword>